<dbReference type="RefSeq" id="WP_348397654.1">
    <property type="nucleotide sequence ID" value="NZ_CP136600.1"/>
</dbReference>
<dbReference type="PANTHER" id="PTHR38776:SF1">
    <property type="entry name" value="MLTA-INTERACTING PROTEIN-RELATED"/>
    <property type="match status" value="1"/>
</dbReference>
<proteinExistence type="inferred from homology"/>
<evidence type="ECO:0000256" key="3">
    <source>
        <dbReference type="ARBA" id="ARBA00022729"/>
    </source>
</evidence>
<feature type="signal peptide" evidence="6">
    <location>
        <begin position="1"/>
        <end position="29"/>
    </location>
</feature>
<keyword evidence="4" id="KW-0472">Membrane</keyword>
<name>A0ABZ0GTH6_9GAMM</name>
<evidence type="ECO:0000256" key="1">
    <source>
        <dbReference type="ARBA" id="ARBA00004442"/>
    </source>
</evidence>
<dbReference type="EMBL" id="CP136600">
    <property type="protein sequence ID" value="WOH38888.1"/>
    <property type="molecule type" value="Genomic_DNA"/>
</dbReference>
<comment type="similarity">
    <text evidence="2">Belongs to the MipA/OmpV family.</text>
</comment>
<evidence type="ECO:0000256" key="6">
    <source>
        <dbReference type="SAM" id="SignalP"/>
    </source>
</evidence>
<reference evidence="7 8" key="1">
    <citation type="submission" date="2023-09" db="EMBL/GenBank/DDBJ databases">
        <authorList>
            <person name="Qi X."/>
        </authorList>
    </citation>
    <scope>NUCLEOTIDE SEQUENCE [LARGE SCALE GENOMIC DNA]</scope>
    <source>
        <strain evidence="7 8">S1-1</strain>
    </source>
</reference>
<keyword evidence="3 6" id="KW-0732">Signal</keyword>
<sequence length="277" mass="31853">MHTFPKQFFKKLTLTGILTLLVLCLPVIAEEQAPNDVAEQPQQEIDDTFFVVKFSAGDFLYESPLSDKKDIEINFLPNWTFYYKDVFFIERTKVGANIYLDDNTFIDIVGKHNFDGLYYHGDDKAAQFSVSPFLPPFNYPSKNAHLSYLGGVEVKKYFGKEKITFGAYSDISNVHHGEQIDLSWMHLFYNNDFKLAVEFGAQYKSDQLLEYYYGSPLVGDNVNYYSQIDAAYTLTDGLLLVFNYKFERLSSKIISSQVTDKKDLTSMFLGISWSINL</sequence>
<evidence type="ECO:0000256" key="4">
    <source>
        <dbReference type="ARBA" id="ARBA00023136"/>
    </source>
</evidence>
<evidence type="ECO:0000256" key="2">
    <source>
        <dbReference type="ARBA" id="ARBA00005722"/>
    </source>
</evidence>
<feature type="chain" id="PRO_5045269608" evidence="6">
    <location>
        <begin position="30"/>
        <end position="277"/>
    </location>
</feature>
<dbReference type="Pfam" id="PF06629">
    <property type="entry name" value="MipA"/>
    <property type="match status" value="1"/>
</dbReference>
<dbReference type="PANTHER" id="PTHR38776">
    <property type="entry name" value="MLTA-INTERACTING PROTEIN-RELATED"/>
    <property type="match status" value="1"/>
</dbReference>
<keyword evidence="8" id="KW-1185">Reference proteome</keyword>
<dbReference type="Proteomes" id="UP001301442">
    <property type="component" value="Chromosome"/>
</dbReference>
<protein>
    <submittedName>
        <fullName evidence="7">MipA/OmpV family protein</fullName>
    </submittedName>
</protein>
<evidence type="ECO:0000256" key="5">
    <source>
        <dbReference type="ARBA" id="ARBA00023237"/>
    </source>
</evidence>
<keyword evidence="5" id="KW-0998">Cell outer membrane</keyword>
<comment type="subcellular location">
    <subcellularLocation>
        <location evidence="1">Cell outer membrane</location>
    </subcellularLocation>
</comment>
<accession>A0ABZ0GTH6</accession>
<gene>
    <name evidence="7" type="ORF">RI844_06625</name>
</gene>
<organism evidence="7 8">
    <name type="scientific">Thalassotalea fonticola</name>
    <dbReference type="NCBI Taxonomy" id="3065649"/>
    <lineage>
        <taxon>Bacteria</taxon>
        <taxon>Pseudomonadati</taxon>
        <taxon>Pseudomonadota</taxon>
        <taxon>Gammaproteobacteria</taxon>
        <taxon>Alteromonadales</taxon>
        <taxon>Colwelliaceae</taxon>
        <taxon>Thalassotalea</taxon>
    </lineage>
</organism>
<evidence type="ECO:0000313" key="7">
    <source>
        <dbReference type="EMBL" id="WOH38888.1"/>
    </source>
</evidence>
<evidence type="ECO:0000313" key="8">
    <source>
        <dbReference type="Proteomes" id="UP001301442"/>
    </source>
</evidence>
<dbReference type="InterPro" id="IPR010583">
    <property type="entry name" value="MipA"/>
</dbReference>